<dbReference type="AlphaFoldDB" id="A0A5N6RP88"/>
<dbReference type="EMBL" id="CM017328">
    <property type="protein sequence ID" value="KAE8124092.1"/>
    <property type="molecule type" value="Genomic_DNA"/>
</dbReference>
<reference evidence="1 2" key="1">
    <citation type="submission" date="2019-06" db="EMBL/GenBank/DDBJ databases">
        <title>A chromosomal-level reference genome of Carpinus fangiana (Coryloideae, Betulaceae).</title>
        <authorList>
            <person name="Yang X."/>
            <person name="Wang Z."/>
            <person name="Zhang L."/>
            <person name="Hao G."/>
            <person name="Liu J."/>
            <person name="Yang Y."/>
        </authorList>
    </citation>
    <scope>NUCLEOTIDE SEQUENCE [LARGE SCALE GENOMIC DNA]</scope>
    <source>
        <strain evidence="1">Cfa_2016G</strain>
        <tissue evidence="1">Leaf</tissue>
    </source>
</reference>
<dbReference type="Pfam" id="PF00634">
    <property type="entry name" value="BRCA2"/>
    <property type="match status" value="1"/>
</dbReference>
<sequence>MFRTGLGKSVAVKQFSIAKALSVLGDDTVCLFTKKAEGCDGKETIGANILCCVVLKKVKDMN</sequence>
<dbReference type="InterPro" id="IPR002093">
    <property type="entry name" value="BRCA2_repeat"/>
</dbReference>
<keyword evidence="2" id="KW-1185">Reference proteome</keyword>
<gene>
    <name evidence="1" type="ORF">FH972_019002</name>
</gene>
<proteinExistence type="predicted"/>
<name>A0A5N6RP88_9ROSI</name>
<evidence type="ECO:0000313" key="1">
    <source>
        <dbReference type="EMBL" id="KAE8124092.1"/>
    </source>
</evidence>
<organism evidence="1 2">
    <name type="scientific">Carpinus fangiana</name>
    <dbReference type="NCBI Taxonomy" id="176857"/>
    <lineage>
        <taxon>Eukaryota</taxon>
        <taxon>Viridiplantae</taxon>
        <taxon>Streptophyta</taxon>
        <taxon>Embryophyta</taxon>
        <taxon>Tracheophyta</taxon>
        <taxon>Spermatophyta</taxon>
        <taxon>Magnoliopsida</taxon>
        <taxon>eudicotyledons</taxon>
        <taxon>Gunneridae</taxon>
        <taxon>Pentapetalae</taxon>
        <taxon>rosids</taxon>
        <taxon>fabids</taxon>
        <taxon>Fagales</taxon>
        <taxon>Betulaceae</taxon>
        <taxon>Carpinus</taxon>
    </lineage>
</organism>
<protein>
    <submittedName>
        <fullName evidence="1">Uncharacterized protein</fullName>
    </submittedName>
</protein>
<dbReference type="OrthoDB" id="21095at2759"/>
<accession>A0A5N6RP88</accession>
<evidence type="ECO:0000313" key="2">
    <source>
        <dbReference type="Proteomes" id="UP000327013"/>
    </source>
</evidence>
<dbReference type="Proteomes" id="UP000327013">
    <property type="component" value="Chromosome 8"/>
</dbReference>